<keyword evidence="1" id="KW-0175">Coiled coil</keyword>
<dbReference type="Gene3D" id="1.10.287.110">
    <property type="entry name" value="DnaJ domain"/>
    <property type="match status" value="1"/>
</dbReference>
<feature type="region of interest" description="Disordered" evidence="2">
    <location>
        <begin position="322"/>
        <end position="351"/>
    </location>
</feature>
<gene>
    <name evidence="3" type="ORF">AVDCRST_MAG33-430</name>
</gene>
<evidence type="ECO:0000313" key="3">
    <source>
        <dbReference type="EMBL" id="CAA9545547.1"/>
    </source>
</evidence>
<accession>A0A6J4UEP3</accession>
<protein>
    <recommendedName>
        <fullName evidence="4">J domain-containing protein</fullName>
    </recommendedName>
</protein>
<sequence>MTSAPEKTVAPRDTIPETPAGRPTVAIGYAIVRVRRAEEDHFARLLVRIAARQRQAETLEEEIVALRSLLSAFSNAVLGRVESLLTEVRQARIVVSDLENSLAQQDELYDPELADVLAKLAEQWTGLLMSGSHRLPHDGERPETPSYNRTGIPVGGPAEEHGGDGSEDEEALMGRGTRQSTPQREAARREAQALYRDLARRHHPDWASSEEDRGRREAIMQRVNMAYADLDLVQLRRFAREIDPTSVAERSIEDKIAWAESEIERLRRLIDGQQEELARLQDTRAYKLWLQQQAGEAVFARVERDLSRERFRLARRLRELRRQAERSKPSTAPAKPAPPRRRLLNGVRRPA</sequence>
<reference evidence="3" key="1">
    <citation type="submission" date="2020-02" db="EMBL/GenBank/DDBJ databases">
        <authorList>
            <person name="Meier V. D."/>
        </authorList>
    </citation>
    <scope>NUCLEOTIDE SEQUENCE</scope>
    <source>
        <strain evidence="3">AVDCRST_MAG33</strain>
    </source>
</reference>
<evidence type="ECO:0000256" key="2">
    <source>
        <dbReference type="SAM" id="MobiDB-lite"/>
    </source>
</evidence>
<evidence type="ECO:0000256" key="1">
    <source>
        <dbReference type="SAM" id="Coils"/>
    </source>
</evidence>
<dbReference type="InterPro" id="IPR036869">
    <property type="entry name" value="J_dom_sf"/>
</dbReference>
<feature type="coiled-coil region" evidence="1">
    <location>
        <begin position="42"/>
        <end position="101"/>
    </location>
</feature>
<proteinExistence type="predicted"/>
<feature type="region of interest" description="Disordered" evidence="2">
    <location>
        <begin position="1"/>
        <end position="21"/>
    </location>
</feature>
<evidence type="ECO:0008006" key="4">
    <source>
        <dbReference type="Google" id="ProtNLM"/>
    </source>
</evidence>
<dbReference type="EMBL" id="CADCWK010000035">
    <property type="protein sequence ID" value="CAA9545547.1"/>
    <property type="molecule type" value="Genomic_DNA"/>
</dbReference>
<organism evidence="3">
    <name type="scientific">uncultured Thermomicrobiales bacterium</name>
    <dbReference type="NCBI Taxonomy" id="1645740"/>
    <lineage>
        <taxon>Bacteria</taxon>
        <taxon>Pseudomonadati</taxon>
        <taxon>Thermomicrobiota</taxon>
        <taxon>Thermomicrobia</taxon>
        <taxon>Thermomicrobiales</taxon>
        <taxon>environmental samples</taxon>
    </lineage>
</organism>
<dbReference type="AlphaFoldDB" id="A0A6J4UEP3"/>
<dbReference type="SUPFAM" id="SSF46565">
    <property type="entry name" value="Chaperone J-domain"/>
    <property type="match status" value="1"/>
</dbReference>
<feature type="region of interest" description="Disordered" evidence="2">
    <location>
        <begin position="132"/>
        <end position="191"/>
    </location>
</feature>
<name>A0A6J4UEP3_9BACT</name>